<dbReference type="EMBL" id="BBMN01000020">
    <property type="protein sequence ID" value="GAL07944.1"/>
    <property type="molecule type" value="Genomic_DNA"/>
</dbReference>
<organism evidence="2 3">
    <name type="scientific">Photobacterium aphoticum</name>
    <dbReference type="NCBI Taxonomy" id="754436"/>
    <lineage>
        <taxon>Bacteria</taxon>
        <taxon>Pseudomonadati</taxon>
        <taxon>Pseudomonadota</taxon>
        <taxon>Gammaproteobacteria</taxon>
        <taxon>Vibrionales</taxon>
        <taxon>Vibrionaceae</taxon>
        <taxon>Photobacterium</taxon>
    </lineage>
</organism>
<reference evidence="2 3" key="1">
    <citation type="journal article" date="2014" name="Genome Announc.">
        <title>Draft Genome Sequences of Two Vibrionaceae Species, Vibrio ponticus C121 and Photobacterium aphoticum C119, Isolated as Coral Reef Microbiota.</title>
        <authorList>
            <person name="Al-saari N."/>
            <person name="Meirelles P.M."/>
            <person name="Mino S."/>
            <person name="Suda W."/>
            <person name="Oshima K."/>
            <person name="Hattori M."/>
            <person name="Ohkuma M."/>
            <person name="Thompson F.L."/>
            <person name="Gomez-Gil B."/>
            <person name="Sawabe T."/>
            <person name="Sawabe T."/>
        </authorList>
    </citation>
    <scope>NUCLEOTIDE SEQUENCE [LARGE SCALE GENOMIC DNA]</scope>
    <source>
        <strain evidence="2 3">JCM 19237</strain>
    </source>
</reference>
<proteinExistence type="predicted"/>
<feature type="region of interest" description="Disordered" evidence="1">
    <location>
        <begin position="48"/>
        <end position="73"/>
    </location>
</feature>
<protein>
    <submittedName>
        <fullName evidence="2">Baseplate or tail tube</fullName>
    </submittedName>
</protein>
<sequence length="73" mass="8165">MIAEFGVRETLMNEAIKKVVRDGKVVTINTNKRKRKMTAAQKAALKKARLKAHSSSAKAARKKAMKTRHSRGM</sequence>
<evidence type="ECO:0000313" key="2">
    <source>
        <dbReference type="EMBL" id="GAL07944.1"/>
    </source>
</evidence>
<dbReference type="Proteomes" id="UP000029227">
    <property type="component" value="Unassembled WGS sequence"/>
</dbReference>
<dbReference type="AlphaFoldDB" id="A0A090R1F5"/>
<evidence type="ECO:0000256" key="1">
    <source>
        <dbReference type="SAM" id="MobiDB-lite"/>
    </source>
</evidence>
<name>A0A090R1F5_9GAMM</name>
<accession>A0A090R1F5</accession>
<gene>
    <name evidence="2" type="ORF">JCM19237_324</name>
</gene>
<evidence type="ECO:0000313" key="3">
    <source>
        <dbReference type="Proteomes" id="UP000029227"/>
    </source>
</evidence>
<comment type="caution">
    <text evidence="2">The sequence shown here is derived from an EMBL/GenBank/DDBJ whole genome shotgun (WGS) entry which is preliminary data.</text>
</comment>
<dbReference type="eggNOG" id="ENOG50312FG">
    <property type="taxonomic scope" value="Bacteria"/>
</dbReference>
<dbReference type="STRING" id="754436.JCM19237_324"/>
<feature type="compositionally biased region" description="Basic residues" evidence="1">
    <location>
        <begin position="59"/>
        <end position="73"/>
    </location>
</feature>